<proteinExistence type="predicted"/>
<evidence type="ECO:0000313" key="2">
    <source>
        <dbReference type="Proteomes" id="UP001066276"/>
    </source>
</evidence>
<accession>A0AAV7M9H6</accession>
<sequence length="79" mass="8852">MRLPRYKSNTPPTDACCSALQRTPPADRWLRLAPLCPGHPGWKRDLHKQQQLHTKCSARYASGARPAVPPGPRPCLRLT</sequence>
<evidence type="ECO:0000313" key="1">
    <source>
        <dbReference type="EMBL" id="KAJ1099430.1"/>
    </source>
</evidence>
<comment type="caution">
    <text evidence="1">The sequence shown here is derived from an EMBL/GenBank/DDBJ whole genome shotgun (WGS) entry which is preliminary data.</text>
</comment>
<reference evidence="1" key="1">
    <citation type="journal article" date="2022" name="bioRxiv">
        <title>Sequencing and chromosome-scale assembly of the giantPleurodeles waltlgenome.</title>
        <authorList>
            <person name="Brown T."/>
            <person name="Elewa A."/>
            <person name="Iarovenko S."/>
            <person name="Subramanian E."/>
            <person name="Araus A.J."/>
            <person name="Petzold A."/>
            <person name="Susuki M."/>
            <person name="Suzuki K.-i.T."/>
            <person name="Hayashi T."/>
            <person name="Toyoda A."/>
            <person name="Oliveira C."/>
            <person name="Osipova E."/>
            <person name="Leigh N.D."/>
            <person name="Simon A."/>
            <person name="Yun M.H."/>
        </authorList>
    </citation>
    <scope>NUCLEOTIDE SEQUENCE</scope>
    <source>
        <strain evidence="1">20211129_DDA</strain>
        <tissue evidence="1">Liver</tissue>
    </source>
</reference>
<gene>
    <name evidence="1" type="ORF">NDU88_004531</name>
</gene>
<protein>
    <submittedName>
        <fullName evidence="1">Uncharacterized protein</fullName>
    </submittedName>
</protein>
<name>A0AAV7M9H6_PLEWA</name>
<dbReference type="AlphaFoldDB" id="A0AAV7M9H6"/>
<dbReference type="Proteomes" id="UP001066276">
    <property type="component" value="Chromosome 10"/>
</dbReference>
<keyword evidence="2" id="KW-1185">Reference proteome</keyword>
<organism evidence="1 2">
    <name type="scientific">Pleurodeles waltl</name>
    <name type="common">Iberian ribbed newt</name>
    <dbReference type="NCBI Taxonomy" id="8319"/>
    <lineage>
        <taxon>Eukaryota</taxon>
        <taxon>Metazoa</taxon>
        <taxon>Chordata</taxon>
        <taxon>Craniata</taxon>
        <taxon>Vertebrata</taxon>
        <taxon>Euteleostomi</taxon>
        <taxon>Amphibia</taxon>
        <taxon>Batrachia</taxon>
        <taxon>Caudata</taxon>
        <taxon>Salamandroidea</taxon>
        <taxon>Salamandridae</taxon>
        <taxon>Pleurodelinae</taxon>
        <taxon>Pleurodeles</taxon>
    </lineage>
</organism>
<dbReference type="EMBL" id="JANPWB010000014">
    <property type="protein sequence ID" value="KAJ1099430.1"/>
    <property type="molecule type" value="Genomic_DNA"/>
</dbReference>